<keyword evidence="2" id="KW-1185">Reference proteome</keyword>
<reference evidence="3" key="1">
    <citation type="submission" date="2025-08" db="UniProtKB">
        <authorList>
            <consortium name="RefSeq"/>
        </authorList>
    </citation>
    <scope>IDENTIFICATION</scope>
</reference>
<dbReference type="Proteomes" id="UP000504607">
    <property type="component" value="Unplaced"/>
</dbReference>
<accession>A0A8N4F0H6</accession>
<dbReference type="Pfam" id="PF10714">
    <property type="entry name" value="LEA_6"/>
    <property type="match status" value="1"/>
</dbReference>
<feature type="region of interest" description="Disordered" evidence="1">
    <location>
        <begin position="1"/>
        <end position="90"/>
    </location>
</feature>
<dbReference type="AlphaFoldDB" id="A0A8N4F0H6"/>
<protein>
    <submittedName>
        <fullName evidence="3">Uncharacterized protein LOC114912884</fullName>
    </submittedName>
</protein>
<dbReference type="OrthoDB" id="1929004at2759"/>
<sequence length="90" mass="9517">MAMASEQQVMPKGTEEGAKGIEGLPPESSPYVKYSDLEDYKQQGYGTHGHLPTIDTSRHGGATDAPTLSGAGLSEGQVRTLDPVDRQSTV</sequence>
<evidence type="ECO:0000313" key="2">
    <source>
        <dbReference type="Proteomes" id="UP000504607"/>
    </source>
</evidence>
<evidence type="ECO:0000256" key="1">
    <source>
        <dbReference type="SAM" id="MobiDB-lite"/>
    </source>
</evidence>
<organism evidence="2 3">
    <name type="scientific">Elaeis guineensis var. tenera</name>
    <name type="common">Oil palm</name>
    <dbReference type="NCBI Taxonomy" id="51953"/>
    <lineage>
        <taxon>Eukaryota</taxon>
        <taxon>Viridiplantae</taxon>
        <taxon>Streptophyta</taxon>
        <taxon>Embryophyta</taxon>
        <taxon>Tracheophyta</taxon>
        <taxon>Spermatophyta</taxon>
        <taxon>Magnoliopsida</taxon>
        <taxon>Liliopsida</taxon>
        <taxon>Arecaceae</taxon>
        <taxon>Arecoideae</taxon>
        <taxon>Cocoseae</taxon>
        <taxon>Elaeidinae</taxon>
        <taxon>Elaeis</taxon>
    </lineage>
</organism>
<name>A0A8N4F0H6_ELAGV</name>
<dbReference type="GeneID" id="114912884"/>
<proteinExistence type="predicted"/>
<gene>
    <name evidence="3" type="primary">LOC114912884</name>
</gene>
<dbReference type="KEGG" id="egu:114912884"/>
<dbReference type="InterPro" id="IPR018930">
    <property type="entry name" value="LEA-18"/>
</dbReference>
<evidence type="ECO:0000313" key="3">
    <source>
        <dbReference type="RefSeq" id="XP_029117096.1"/>
    </source>
</evidence>
<dbReference type="RefSeq" id="XP_029117096.1">
    <property type="nucleotide sequence ID" value="XM_029261263.1"/>
</dbReference>